<dbReference type="InterPro" id="IPR000835">
    <property type="entry name" value="HTH_MarR-typ"/>
</dbReference>
<dbReference type="PROSITE" id="PS01117">
    <property type="entry name" value="HTH_MARR_1"/>
    <property type="match status" value="1"/>
</dbReference>
<evidence type="ECO:0000256" key="2">
    <source>
        <dbReference type="ARBA" id="ARBA00023125"/>
    </source>
</evidence>
<dbReference type="PANTHER" id="PTHR42756:SF1">
    <property type="entry name" value="TRANSCRIPTIONAL REPRESSOR OF EMRAB OPERON"/>
    <property type="match status" value="1"/>
</dbReference>
<keyword evidence="1" id="KW-0805">Transcription regulation</keyword>
<dbReference type="SUPFAM" id="SSF46785">
    <property type="entry name" value="Winged helix' DNA-binding domain"/>
    <property type="match status" value="1"/>
</dbReference>
<dbReference type="AlphaFoldDB" id="A0A3D8JSR2"/>
<reference evidence="5 6" key="1">
    <citation type="submission" date="2018-08" db="EMBL/GenBank/DDBJ databases">
        <title>Paraburkholderia sp. DHOM06 isolated from forest soil.</title>
        <authorList>
            <person name="Gao Z.-H."/>
            <person name="Qiu L.-H."/>
        </authorList>
    </citation>
    <scope>NUCLEOTIDE SEQUENCE [LARGE SCALE GENOMIC DNA]</scope>
    <source>
        <strain evidence="5 6">DHOM06</strain>
    </source>
</reference>
<evidence type="ECO:0000313" key="6">
    <source>
        <dbReference type="Proteomes" id="UP000256838"/>
    </source>
</evidence>
<dbReference type="GO" id="GO:0003700">
    <property type="term" value="F:DNA-binding transcription factor activity"/>
    <property type="evidence" value="ECO:0007669"/>
    <property type="project" value="InterPro"/>
</dbReference>
<dbReference type="SMART" id="SM00347">
    <property type="entry name" value="HTH_MARR"/>
    <property type="match status" value="1"/>
</dbReference>
<gene>
    <name evidence="5" type="ORF">DWV00_26015</name>
</gene>
<dbReference type="InterPro" id="IPR036390">
    <property type="entry name" value="WH_DNA-bd_sf"/>
</dbReference>
<sequence>MDKSYESRLNFLITDAGRLCGRLYDKRAKRLGLTRAQSRVVAYLTWKGEMNQARLAELLEITPISLTRLLDRMEGYGWVERVASGEDRRAFVIRLTRKARTIFPRVLQVGDEVAEEGFRGLSTAERETLIHLLQRVRNNFGESIGEGVE</sequence>
<accession>A0A3D8JSR2</accession>
<dbReference type="RefSeq" id="WP_115536479.1">
    <property type="nucleotide sequence ID" value="NZ_QRGA01000016.1"/>
</dbReference>
<evidence type="ECO:0000256" key="1">
    <source>
        <dbReference type="ARBA" id="ARBA00023015"/>
    </source>
</evidence>
<dbReference type="GO" id="GO:0003677">
    <property type="term" value="F:DNA binding"/>
    <property type="evidence" value="ECO:0007669"/>
    <property type="project" value="UniProtKB-KW"/>
</dbReference>
<dbReference type="Pfam" id="PF01047">
    <property type="entry name" value="MarR"/>
    <property type="match status" value="1"/>
</dbReference>
<proteinExistence type="predicted"/>
<dbReference type="EMBL" id="QRGA01000016">
    <property type="protein sequence ID" value="RDU96097.1"/>
    <property type="molecule type" value="Genomic_DNA"/>
</dbReference>
<protein>
    <submittedName>
        <fullName evidence="5">MarR family transcriptional regulator</fullName>
    </submittedName>
</protein>
<evidence type="ECO:0000256" key="3">
    <source>
        <dbReference type="ARBA" id="ARBA00023163"/>
    </source>
</evidence>
<dbReference type="Gene3D" id="1.10.10.10">
    <property type="entry name" value="Winged helix-like DNA-binding domain superfamily/Winged helix DNA-binding domain"/>
    <property type="match status" value="1"/>
</dbReference>
<evidence type="ECO:0000313" key="5">
    <source>
        <dbReference type="EMBL" id="RDU96097.1"/>
    </source>
</evidence>
<keyword evidence="3" id="KW-0804">Transcription</keyword>
<name>A0A3D8JSR2_9BURK</name>
<dbReference type="Proteomes" id="UP000256838">
    <property type="component" value="Unassembled WGS sequence"/>
</dbReference>
<dbReference type="OrthoDB" id="32523at2"/>
<organism evidence="5 6">
    <name type="scientific">Trinickia dinghuensis</name>
    <dbReference type="NCBI Taxonomy" id="2291023"/>
    <lineage>
        <taxon>Bacteria</taxon>
        <taxon>Pseudomonadati</taxon>
        <taxon>Pseudomonadota</taxon>
        <taxon>Betaproteobacteria</taxon>
        <taxon>Burkholderiales</taxon>
        <taxon>Burkholderiaceae</taxon>
        <taxon>Trinickia</taxon>
    </lineage>
</organism>
<dbReference type="PRINTS" id="PR00598">
    <property type="entry name" value="HTHMARR"/>
</dbReference>
<keyword evidence="2" id="KW-0238">DNA-binding</keyword>
<evidence type="ECO:0000259" key="4">
    <source>
        <dbReference type="PROSITE" id="PS50995"/>
    </source>
</evidence>
<dbReference type="InterPro" id="IPR036388">
    <property type="entry name" value="WH-like_DNA-bd_sf"/>
</dbReference>
<keyword evidence="6" id="KW-1185">Reference proteome</keyword>
<feature type="domain" description="HTH marR-type" evidence="4">
    <location>
        <begin position="6"/>
        <end position="138"/>
    </location>
</feature>
<dbReference type="InterPro" id="IPR023187">
    <property type="entry name" value="Tscrpt_reg_MarR-type_CS"/>
</dbReference>
<dbReference type="PANTHER" id="PTHR42756">
    <property type="entry name" value="TRANSCRIPTIONAL REGULATOR, MARR"/>
    <property type="match status" value="1"/>
</dbReference>
<comment type="caution">
    <text evidence="5">The sequence shown here is derived from an EMBL/GenBank/DDBJ whole genome shotgun (WGS) entry which is preliminary data.</text>
</comment>
<dbReference type="PROSITE" id="PS50995">
    <property type="entry name" value="HTH_MARR_2"/>
    <property type="match status" value="1"/>
</dbReference>